<dbReference type="Proteomes" id="UP000239210">
    <property type="component" value="Unassembled WGS sequence"/>
</dbReference>
<dbReference type="Gene3D" id="1.10.1780.10">
    <property type="entry name" value="Clp, N-terminal domain"/>
    <property type="match status" value="1"/>
</dbReference>
<name>A0A2T0TQP4_9ACTN</name>
<evidence type="ECO:0000313" key="5">
    <source>
        <dbReference type="EMBL" id="PRY47838.1"/>
    </source>
</evidence>
<evidence type="ECO:0000259" key="4">
    <source>
        <dbReference type="PROSITE" id="PS51903"/>
    </source>
</evidence>
<dbReference type="SUPFAM" id="SSF81923">
    <property type="entry name" value="Double Clp-N motif"/>
    <property type="match status" value="1"/>
</dbReference>
<reference evidence="5 6" key="1">
    <citation type="submission" date="2018-03" db="EMBL/GenBank/DDBJ databases">
        <title>Genomic Encyclopedia of Archaeal and Bacterial Type Strains, Phase II (KMG-II): from individual species to whole genera.</title>
        <authorList>
            <person name="Goeker M."/>
        </authorList>
    </citation>
    <scope>NUCLEOTIDE SEQUENCE [LARGE SCALE GENOMIC DNA]</scope>
    <source>
        <strain evidence="5 6">DSM 45416</strain>
    </source>
</reference>
<feature type="transmembrane region" description="Helical" evidence="3">
    <location>
        <begin position="479"/>
        <end position="499"/>
    </location>
</feature>
<dbReference type="PROSITE" id="PS51903">
    <property type="entry name" value="CLP_R"/>
    <property type="match status" value="1"/>
</dbReference>
<keyword evidence="3" id="KW-1133">Transmembrane helix</keyword>
<dbReference type="InterPro" id="IPR036628">
    <property type="entry name" value="Clp_N_dom_sf"/>
</dbReference>
<keyword evidence="3" id="KW-0472">Membrane</keyword>
<dbReference type="Pfam" id="PF13676">
    <property type="entry name" value="TIR_2"/>
    <property type="match status" value="1"/>
</dbReference>
<dbReference type="InterPro" id="IPR004176">
    <property type="entry name" value="Clp_R_N"/>
</dbReference>
<evidence type="ECO:0000256" key="1">
    <source>
        <dbReference type="PROSITE-ProRule" id="PRU01251"/>
    </source>
</evidence>
<proteinExistence type="predicted"/>
<dbReference type="InterPro" id="IPR011646">
    <property type="entry name" value="KAP_P-loop"/>
</dbReference>
<dbReference type="Pfam" id="PF02861">
    <property type="entry name" value="Clp_N"/>
    <property type="match status" value="1"/>
</dbReference>
<dbReference type="InterPro" id="IPR035897">
    <property type="entry name" value="Toll_tir_struct_dom_sf"/>
</dbReference>
<dbReference type="OrthoDB" id="3542505at2"/>
<keyword evidence="6" id="KW-1185">Reference proteome</keyword>
<keyword evidence="1" id="KW-0677">Repeat</keyword>
<dbReference type="AlphaFoldDB" id="A0A2T0TQP4"/>
<feature type="transmembrane region" description="Helical" evidence="3">
    <location>
        <begin position="519"/>
        <end position="540"/>
    </location>
</feature>
<accession>A0A2T0TQP4</accession>
<gene>
    <name evidence="5" type="ORF">LY71_11117</name>
</gene>
<dbReference type="Pfam" id="PF07693">
    <property type="entry name" value="KAP_NTPase"/>
    <property type="match status" value="1"/>
</dbReference>
<evidence type="ECO:0000256" key="3">
    <source>
        <dbReference type="SAM" id="Phobius"/>
    </source>
</evidence>
<keyword evidence="3" id="KW-0812">Transmembrane</keyword>
<evidence type="ECO:0000313" key="6">
    <source>
        <dbReference type="Proteomes" id="UP000239210"/>
    </source>
</evidence>
<dbReference type="SUPFAM" id="SSF52200">
    <property type="entry name" value="Toll/Interleukin receptor TIR domain"/>
    <property type="match status" value="1"/>
</dbReference>
<evidence type="ECO:0000256" key="2">
    <source>
        <dbReference type="SAM" id="MobiDB-lite"/>
    </source>
</evidence>
<comment type="caution">
    <text evidence="5">The sequence shown here is derived from an EMBL/GenBank/DDBJ whole genome shotgun (WGS) entry which is preliminary data.</text>
</comment>
<dbReference type="GO" id="GO:0007165">
    <property type="term" value="P:signal transduction"/>
    <property type="evidence" value="ECO:0007669"/>
    <property type="project" value="InterPro"/>
</dbReference>
<feature type="region of interest" description="Disordered" evidence="2">
    <location>
        <begin position="1"/>
        <end position="20"/>
    </location>
</feature>
<dbReference type="InterPro" id="IPR000157">
    <property type="entry name" value="TIR_dom"/>
</dbReference>
<protein>
    <submittedName>
        <fullName evidence="5">ClpA/ClpB-like protein</fullName>
    </submittedName>
</protein>
<sequence>MTETPTSRDLPAGPARGTRNVGFPSEPYVFVSVAQEGARRAEPLLETLREEGIAALQLEEALRPGDDWEAVHTKLLKGASAVLVIWTEGVRQSEWLLREADRAAAARTLVPVTLDGFRAVPRSFMTYQTVDLSGWDGSRDDPVLRRLLGELRQRLHRASPRPAAGRDELPAAQDRLAPSPPVALSPSSQAALAYADGLRRVLNQREVHMEHLIEGLYQKEDGPTRRLLERHGIDRDRLREIIAKAVEVSLPEDVQPTELTGLPPMSRHTAQAVERAFDLAREGVDGWVRTRHLLAGALSVEGCAVVRAMRQHGVVDAVVDAGADAGRNAELAGGHTAGGQQRQHVRFVADEPVGMAADQLGRAKVAEALWDQLATLETEFPGRSFLVHVDGAWGAGKSTLLRFLAELAADPRAHSSRPESSAVRNPWLVATYDAWRQSRVGPSWLTLLQAVRSEVRRSQTSRWRRFVFSMRERARLVSAWQWVALALVTAATATLVWLVAATAAGGVTLSRWGDVGRLAGGMVPLAAAVWALSSLGARFLSLDSRRSAQAFLDNRADPMENLADHFRWVFGRARRSLLLLVDDLDRCPDTFVVELLDVVQKLMREPHPTRHGSPAEPDTAPSLFVVVAADGRWIRKAYDNAYTSLDDAVSRPGATVGSLFLQKIFQVSVPVPRLPDELGRPYFSGLLDGRPLPDRPLGDGPTRAELSARITNAPPDQALAEYARMSPDDRLQVADVAVDKIVLGPDAQAATEHALARFAPLLDPTPRVMKRFLMAYSMMRAVRTAEGSAVGVGPLALWTILEARWPLLAEHLKVDPDSVRLFHRPSEEIHRSLPTAVAALVEHPPDALRAVMNHEAGPLDSETIRAACGQVVERSAASRAR</sequence>
<dbReference type="Gene3D" id="3.40.50.10140">
    <property type="entry name" value="Toll/interleukin-1 receptor homology (TIR) domain"/>
    <property type="match status" value="1"/>
</dbReference>
<dbReference type="RefSeq" id="WP_106278748.1">
    <property type="nucleotide sequence ID" value="NZ_PVTG01000011.1"/>
</dbReference>
<dbReference type="EMBL" id="PVTG01000011">
    <property type="protein sequence ID" value="PRY47838.1"/>
    <property type="molecule type" value="Genomic_DNA"/>
</dbReference>
<feature type="domain" description="Clp R" evidence="4">
    <location>
        <begin position="180"/>
        <end position="334"/>
    </location>
</feature>
<organism evidence="5 6">
    <name type="scientific">Geodermatophilus tzadiensis</name>
    <dbReference type="NCBI Taxonomy" id="1137988"/>
    <lineage>
        <taxon>Bacteria</taxon>
        <taxon>Bacillati</taxon>
        <taxon>Actinomycetota</taxon>
        <taxon>Actinomycetes</taxon>
        <taxon>Geodermatophilales</taxon>
        <taxon>Geodermatophilaceae</taxon>
        <taxon>Geodermatophilus</taxon>
    </lineage>
</organism>